<sequence>MFKKFFTISVVLFAIDMLSVVFKDFFLLGEKTTTMNGFLLFLTILFTISMIVTTFFYFISKKNHNTEEYKGLYFTVLISLPFVWLIVGHIITSPLPYILK</sequence>
<organism evidence="2 3">
    <name type="scientific">Staphylococcus aureus</name>
    <dbReference type="NCBI Taxonomy" id="1280"/>
    <lineage>
        <taxon>Bacteria</taxon>
        <taxon>Bacillati</taxon>
        <taxon>Bacillota</taxon>
        <taxon>Bacilli</taxon>
        <taxon>Bacillales</taxon>
        <taxon>Staphylococcaceae</taxon>
        <taxon>Staphylococcus</taxon>
    </lineage>
</organism>
<proteinExistence type="predicted"/>
<dbReference type="Proteomes" id="UP000265645">
    <property type="component" value="Unassembled WGS sequence"/>
</dbReference>
<protein>
    <submittedName>
        <fullName evidence="2">Uncharacterized protein</fullName>
    </submittedName>
</protein>
<reference evidence="3" key="1">
    <citation type="submission" date="2017-08" db="EMBL/GenBank/DDBJ databases">
        <title>Protection against atopic dermatitis through acquisition of Staphylococcus quorum-sensing agr mutations in the skin.</title>
        <authorList>
            <person name="Nakamura Y."/>
            <person name="Takahashi H."/>
            <person name="Takaya A."/>
            <person name="Inoue Y."/>
            <person name="Katayama Y."/>
            <person name="Kusuya Y."/>
            <person name="Shoji T."/>
            <person name="Takada S."/>
            <person name="Nakagawa S."/>
            <person name="Oguma R."/>
            <person name="Ozawa N."/>
            <person name="Yamaide F."/>
            <person name="Suzuki S."/>
            <person name="Villaruz A."/>
            <person name="Otto M."/>
            <person name="Matsue H."/>
            <person name="Nunez G."/>
            <person name="Shimojo N."/>
        </authorList>
    </citation>
    <scope>NUCLEOTIDE SEQUENCE [LARGE SCALE GENOMIC DNA]</scope>
    <source>
        <strain evidence="3">M1K003</strain>
    </source>
</reference>
<accession>A0A9P3DP76</accession>
<comment type="caution">
    <text evidence="2">The sequence shown here is derived from an EMBL/GenBank/DDBJ whole genome shotgun (WGS) entry which is preliminary data.</text>
</comment>
<dbReference type="EMBL" id="BDVT01000047">
    <property type="protein sequence ID" value="GBV21829.1"/>
    <property type="molecule type" value="Genomic_DNA"/>
</dbReference>
<evidence type="ECO:0000256" key="1">
    <source>
        <dbReference type="SAM" id="Phobius"/>
    </source>
</evidence>
<feature type="transmembrane region" description="Helical" evidence="1">
    <location>
        <begin position="71"/>
        <end position="91"/>
    </location>
</feature>
<name>A0A9P3DP76_STAAU</name>
<gene>
    <name evidence="2" type="ORF">M1K003_2855</name>
</gene>
<feature type="transmembrane region" description="Helical" evidence="1">
    <location>
        <begin position="39"/>
        <end position="59"/>
    </location>
</feature>
<evidence type="ECO:0000313" key="3">
    <source>
        <dbReference type="Proteomes" id="UP000265645"/>
    </source>
</evidence>
<keyword evidence="1" id="KW-0812">Transmembrane</keyword>
<evidence type="ECO:0000313" key="2">
    <source>
        <dbReference type="EMBL" id="GBV21829.1"/>
    </source>
</evidence>
<keyword evidence="1" id="KW-1133">Transmembrane helix</keyword>
<keyword evidence="1" id="KW-0472">Membrane</keyword>
<dbReference type="AlphaFoldDB" id="A0A9P3DP76"/>